<sequence>MWSELPQLPAPEIDLLPDTIQQPVLIHLSDYRLIVITGPDGEKFLQGQTTCDFRRFEKHQWLRGAHCNAKGRMHSTFVAAKIGDQQIGLRVHASIAESALKALQKYIVFSKAEARVHTALLVGVLGDAAETTLPFSLPDVGHCDTSAGFPVLRLEAAAAELWLLNDTHAGIPDQLPGVWAHPECWQQYLLDKGIADVTAESVEELLPQELNYQLVDAVSFDKGCYTGQEIVARMHYRGKLKKHLYLAETDLSADSTLGFGMDVVGEKGSVGKVITATRLGQNRWRLLALVQDDATQNSAHLALAGQPILTWKPLPYAIPNESS</sequence>
<dbReference type="InterPro" id="IPR045179">
    <property type="entry name" value="YgfZ/GcvT"/>
</dbReference>
<dbReference type="STRING" id="377629.TERTU_1176"/>
<dbReference type="eggNOG" id="COG0354">
    <property type="taxonomic scope" value="Bacteria"/>
</dbReference>
<dbReference type="RefSeq" id="WP_015818367.1">
    <property type="nucleotide sequence ID" value="NC_012997.1"/>
</dbReference>
<dbReference type="HOGENOM" id="CLU_007884_6_2_6"/>
<dbReference type="Gene3D" id="3.30.70.1400">
    <property type="entry name" value="Aminomethyltransferase beta-barrel domains"/>
    <property type="match status" value="1"/>
</dbReference>
<accession>C5BRM4</accession>
<dbReference type="SUPFAM" id="SSF103025">
    <property type="entry name" value="Folate-binding domain"/>
    <property type="match status" value="1"/>
</dbReference>
<dbReference type="GO" id="GO:0016226">
    <property type="term" value="P:iron-sulfur cluster assembly"/>
    <property type="evidence" value="ECO:0007669"/>
    <property type="project" value="TreeGrafter"/>
</dbReference>
<dbReference type="OrthoDB" id="9796287at2"/>
<keyword evidence="2" id="KW-1185">Reference proteome</keyword>
<evidence type="ECO:0000313" key="2">
    <source>
        <dbReference type="Proteomes" id="UP000009080"/>
    </source>
</evidence>
<dbReference type="PANTHER" id="PTHR22602">
    <property type="entry name" value="TRANSFERASE CAF17, MITOCHONDRIAL-RELATED"/>
    <property type="match status" value="1"/>
</dbReference>
<dbReference type="InterPro" id="IPR017703">
    <property type="entry name" value="YgfZ/GCV_T_CS"/>
</dbReference>
<dbReference type="NCBIfam" id="TIGR03317">
    <property type="entry name" value="ygfZ_signature"/>
    <property type="match status" value="1"/>
</dbReference>
<dbReference type="AlphaFoldDB" id="C5BRM4"/>
<dbReference type="KEGG" id="ttu:TERTU_1176"/>
<proteinExistence type="predicted"/>
<dbReference type="Gene3D" id="2.40.30.160">
    <property type="match status" value="1"/>
</dbReference>
<protein>
    <submittedName>
        <fullName evidence="1">Folate-binding protein</fullName>
    </submittedName>
</protein>
<organism evidence="1 2">
    <name type="scientific">Teredinibacter turnerae (strain ATCC 39867 / T7901)</name>
    <dbReference type="NCBI Taxonomy" id="377629"/>
    <lineage>
        <taxon>Bacteria</taxon>
        <taxon>Pseudomonadati</taxon>
        <taxon>Pseudomonadota</taxon>
        <taxon>Gammaproteobacteria</taxon>
        <taxon>Cellvibrionales</taxon>
        <taxon>Cellvibrionaceae</taxon>
        <taxon>Teredinibacter</taxon>
    </lineage>
</organism>
<reference evidence="1 2" key="1">
    <citation type="journal article" date="2009" name="PLoS ONE">
        <title>The complete genome of Teredinibacter turnerae T7901: an intracellular endosymbiont of marine wood-boring bivalves (shipworms).</title>
        <authorList>
            <person name="Yang J.C."/>
            <person name="Madupu R."/>
            <person name="Durkin A.S."/>
            <person name="Ekborg N.A."/>
            <person name="Pedamallu C.S."/>
            <person name="Hostetler J.B."/>
            <person name="Radune D."/>
            <person name="Toms B.S."/>
            <person name="Henrissat B."/>
            <person name="Coutinho P.M."/>
            <person name="Schwarz S."/>
            <person name="Field L."/>
            <person name="Trindade-Silva A.E."/>
            <person name="Soares C.A.G."/>
            <person name="Elshahawi S."/>
            <person name="Hanora A."/>
            <person name="Schmidt E.W."/>
            <person name="Haygood M.G."/>
            <person name="Posfai J."/>
            <person name="Benner J."/>
            <person name="Madinger C."/>
            <person name="Nove J."/>
            <person name="Anton B."/>
            <person name="Chaudhary K."/>
            <person name="Foster J."/>
            <person name="Holman A."/>
            <person name="Kumar S."/>
            <person name="Lessard P.A."/>
            <person name="Luyten Y.A."/>
            <person name="Slatko B."/>
            <person name="Wood N."/>
            <person name="Wu B."/>
            <person name="Teplitski M."/>
            <person name="Mougous J.D."/>
            <person name="Ward N."/>
            <person name="Eisen J.A."/>
            <person name="Badger J.H."/>
            <person name="Distel D.L."/>
        </authorList>
    </citation>
    <scope>NUCLEOTIDE SEQUENCE [LARGE SCALE GENOMIC DNA]</scope>
    <source>
        <strain evidence="2">ATCC 39867 / T7901</strain>
    </source>
</reference>
<dbReference type="PANTHER" id="PTHR22602:SF0">
    <property type="entry name" value="TRANSFERASE CAF17, MITOCHONDRIAL-RELATED"/>
    <property type="match status" value="1"/>
</dbReference>
<name>C5BRM4_TERTT</name>
<dbReference type="EMBL" id="CP001614">
    <property type="protein sequence ID" value="ACR12255.1"/>
    <property type="molecule type" value="Genomic_DNA"/>
</dbReference>
<gene>
    <name evidence="1" type="primary">ygfZ</name>
    <name evidence="1" type="ordered locus">TERTU_1176</name>
</gene>
<dbReference type="Proteomes" id="UP000009080">
    <property type="component" value="Chromosome"/>
</dbReference>
<evidence type="ECO:0000313" key="1">
    <source>
        <dbReference type="EMBL" id="ACR12255.1"/>
    </source>
</evidence>